<name>A0ABD1CY77_CULPP</name>
<proteinExistence type="predicted"/>
<evidence type="ECO:0000313" key="1">
    <source>
        <dbReference type="EMBL" id="KAL1381225.1"/>
    </source>
</evidence>
<dbReference type="Proteomes" id="UP001562425">
    <property type="component" value="Unassembled WGS sequence"/>
</dbReference>
<sequence>MRYSKKEHDIFMYQYIQGGAELYEDFQRANTVCPSKRTIQRSLQKKAQSFEEGKLLIHELVEFLDRNNLPKDPTHTSNKLRVKVLKKDAELILGKYKVSRVHLEQLIDKIDKTVHGLSATDINESDKMKFQPAEKMAQQRVIDALHDEIPDSDATVLYLTMMKDIMEVFIKNSSRDVVSPTEAVVKIW</sequence>
<accession>A0ABD1CY77</accession>
<keyword evidence="2" id="KW-1185">Reference proteome</keyword>
<gene>
    <name evidence="1" type="ORF">pipiens_013615</name>
</gene>
<protein>
    <submittedName>
        <fullName evidence="1">Uncharacterized protein</fullName>
    </submittedName>
</protein>
<comment type="caution">
    <text evidence="1">The sequence shown here is derived from an EMBL/GenBank/DDBJ whole genome shotgun (WGS) entry which is preliminary data.</text>
</comment>
<dbReference type="AlphaFoldDB" id="A0ABD1CY77"/>
<reference evidence="1 2" key="1">
    <citation type="submission" date="2024-05" db="EMBL/GenBank/DDBJ databases">
        <title>Culex pipiens pipiens assembly and annotation.</title>
        <authorList>
            <person name="Alout H."/>
            <person name="Durand T."/>
        </authorList>
    </citation>
    <scope>NUCLEOTIDE SEQUENCE [LARGE SCALE GENOMIC DNA]</scope>
    <source>
        <strain evidence="1">HA-2024</strain>
        <tissue evidence="1">Whole body</tissue>
    </source>
</reference>
<dbReference type="EMBL" id="JBEHCU010008735">
    <property type="protein sequence ID" value="KAL1381225.1"/>
    <property type="molecule type" value="Genomic_DNA"/>
</dbReference>
<organism evidence="1 2">
    <name type="scientific">Culex pipiens pipiens</name>
    <name type="common">Northern house mosquito</name>
    <dbReference type="NCBI Taxonomy" id="38569"/>
    <lineage>
        <taxon>Eukaryota</taxon>
        <taxon>Metazoa</taxon>
        <taxon>Ecdysozoa</taxon>
        <taxon>Arthropoda</taxon>
        <taxon>Hexapoda</taxon>
        <taxon>Insecta</taxon>
        <taxon>Pterygota</taxon>
        <taxon>Neoptera</taxon>
        <taxon>Endopterygota</taxon>
        <taxon>Diptera</taxon>
        <taxon>Nematocera</taxon>
        <taxon>Culicoidea</taxon>
        <taxon>Culicidae</taxon>
        <taxon>Culicinae</taxon>
        <taxon>Culicini</taxon>
        <taxon>Culex</taxon>
        <taxon>Culex</taxon>
    </lineage>
</organism>
<evidence type="ECO:0000313" key="2">
    <source>
        <dbReference type="Proteomes" id="UP001562425"/>
    </source>
</evidence>